<accession>A0A9W6XW21</accession>
<reference evidence="2" key="1">
    <citation type="submission" date="2023-04" db="EMBL/GenBank/DDBJ databases">
        <title>Phytophthora fragariaefolia NBRC 109709.</title>
        <authorList>
            <person name="Ichikawa N."/>
            <person name="Sato H."/>
            <person name="Tonouchi N."/>
        </authorList>
    </citation>
    <scope>NUCLEOTIDE SEQUENCE</scope>
    <source>
        <strain evidence="2">NBRC 109709</strain>
    </source>
</reference>
<dbReference type="Proteomes" id="UP001165121">
    <property type="component" value="Unassembled WGS sequence"/>
</dbReference>
<gene>
    <name evidence="2" type="ORF">Pfra01_001708600</name>
</gene>
<name>A0A9W6XW21_9STRA</name>
<evidence type="ECO:0000256" key="1">
    <source>
        <dbReference type="SAM" id="MobiDB-lite"/>
    </source>
</evidence>
<sequence length="154" mass="16901">MVTTLHVAHLNIHSLSPQALDASISRALNKCGLVALLRSVQLQCSSQQQLPNETGSTPPASEHHSNPEVSAAPTTTLRTQNYCLTRVRADFAILDFIIPSMSLERAWEHWCCGTPSGDYGPLRSLEWQDLANSKTTQKTFTLQMHDDGSSNQGN</sequence>
<protein>
    <submittedName>
        <fullName evidence="2">Unnamed protein product</fullName>
    </submittedName>
</protein>
<dbReference type="AlphaFoldDB" id="A0A9W6XW21"/>
<evidence type="ECO:0000313" key="2">
    <source>
        <dbReference type="EMBL" id="GMF46444.1"/>
    </source>
</evidence>
<proteinExistence type="predicted"/>
<evidence type="ECO:0000313" key="3">
    <source>
        <dbReference type="Proteomes" id="UP001165121"/>
    </source>
</evidence>
<dbReference type="OrthoDB" id="144271at2759"/>
<comment type="caution">
    <text evidence="2">The sequence shown here is derived from an EMBL/GenBank/DDBJ whole genome shotgun (WGS) entry which is preliminary data.</text>
</comment>
<organism evidence="2 3">
    <name type="scientific">Phytophthora fragariaefolia</name>
    <dbReference type="NCBI Taxonomy" id="1490495"/>
    <lineage>
        <taxon>Eukaryota</taxon>
        <taxon>Sar</taxon>
        <taxon>Stramenopiles</taxon>
        <taxon>Oomycota</taxon>
        <taxon>Peronosporomycetes</taxon>
        <taxon>Peronosporales</taxon>
        <taxon>Peronosporaceae</taxon>
        <taxon>Phytophthora</taxon>
    </lineage>
</organism>
<keyword evidence="3" id="KW-1185">Reference proteome</keyword>
<dbReference type="EMBL" id="BSXT01001969">
    <property type="protein sequence ID" value="GMF46444.1"/>
    <property type="molecule type" value="Genomic_DNA"/>
</dbReference>
<feature type="region of interest" description="Disordered" evidence="1">
    <location>
        <begin position="47"/>
        <end position="72"/>
    </location>
</feature>